<dbReference type="InterPro" id="IPR023198">
    <property type="entry name" value="PGP-like_dom2"/>
</dbReference>
<evidence type="ECO:0000256" key="10">
    <source>
        <dbReference type="HAMAP-Rule" id="MF_00495"/>
    </source>
</evidence>
<keyword evidence="6 10" id="KW-0479">Metal-binding</keyword>
<dbReference type="Gene3D" id="3.40.50.1000">
    <property type="entry name" value="HAD superfamily/HAD-like"/>
    <property type="match status" value="1"/>
</dbReference>
<evidence type="ECO:0000256" key="2">
    <source>
        <dbReference type="ARBA" id="ARBA00001946"/>
    </source>
</evidence>
<evidence type="ECO:0000256" key="7">
    <source>
        <dbReference type="ARBA" id="ARBA00022801"/>
    </source>
</evidence>
<dbReference type="Pfam" id="PF13419">
    <property type="entry name" value="HAD_2"/>
    <property type="match status" value="1"/>
</dbReference>
<comment type="similarity">
    <text evidence="4 10">Belongs to the HAD-like hydrolase superfamily. CbbY/CbbZ/Gph/YieH family.</text>
</comment>
<evidence type="ECO:0000256" key="6">
    <source>
        <dbReference type="ARBA" id="ARBA00022723"/>
    </source>
</evidence>
<dbReference type="NCBIfam" id="TIGR01549">
    <property type="entry name" value="HAD-SF-IA-v1"/>
    <property type="match status" value="1"/>
</dbReference>
<dbReference type="Proteomes" id="UP000640426">
    <property type="component" value="Unassembled WGS sequence"/>
</dbReference>
<dbReference type="PANTHER" id="PTHR43434:SF1">
    <property type="entry name" value="PHOSPHOGLYCOLATE PHOSPHATASE"/>
    <property type="match status" value="1"/>
</dbReference>
<gene>
    <name evidence="11" type="ORF">JAO74_07395</name>
</gene>
<feature type="active site" description="Nucleophile" evidence="10">
    <location>
        <position position="12"/>
    </location>
</feature>
<keyword evidence="12" id="KW-1185">Reference proteome</keyword>
<dbReference type="RefSeq" id="WP_199036584.1">
    <property type="nucleotide sequence ID" value="NZ_JAELXS010000003.1"/>
</dbReference>
<comment type="cofactor">
    <cofactor evidence="2 10">
        <name>Mg(2+)</name>
        <dbReference type="ChEBI" id="CHEBI:18420"/>
    </cofactor>
</comment>
<reference evidence="12" key="1">
    <citation type="submission" date="2020-12" db="EMBL/GenBank/DDBJ databases">
        <title>Hymenobacter sp.</title>
        <authorList>
            <person name="Kim M.K."/>
        </authorList>
    </citation>
    <scope>NUCLEOTIDE SEQUENCE [LARGE SCALE GENOMIC DNA]</scope>
    <source>
        <strain evidence="12">BT553</strain>
    </source>
</reference>
<keyword evidence="7 10" id="KW-0378">Hydrolase</keyword>
<sequence>MTDFPFAIVGFDMDGTLLDTSGDLAAAVNHALESAGRPTLPVDDIRTMIGGGARHMLAQGMARTGGCTDDELDILHHRLLDYYEAHMIVETAPYPHALAALDTLAAQGVTLAVVTNKLERYAAHILDSLGLKDRFACLIGGDTMGPGNGKPSPAPIYAMIDRCGGGRAAFVGDSIYDVKAAKAANVPVVACSFGFLDRPVADLGADAVIDGFDRLVPTLRRLGGAR</sequence>
<dbReference type="PANTHER" id="PTHR43434">
    <property type="entry name" value="PHOSPHOGLYCOLATE PHOSPHATASE"/>
    <property type="match status" value="1"/>
</dbReference>
<keyword evidence="8 10" id="KW-0460">Magnesium</keyword>
<evidence type="ECO:0000313" key="12">
    <source>
        <dbReference type="Proteomes" id="UP000640426"/>
    </source>
</evidence>
<feature type="binding site" evidence="10">
    <location>
        <position position="173"/>
    </location>
    <ligand>
        <name>Mg(2+)</name>
        <dbReference type="ChEBI" id="CHEBI:18420"/>
    </ligand>
</feature>
<dbReference type="InterPro" id="IPR041492">
    <property type="entry name" value="HAD_2"/>
</dbReference>
<dbReference type="SFLD" id="SFLDG01129">
    <property type="entry name" value="C1.5:_HAD__Beta-PGM__Phosphata"/>
    <property type="match status" value="1"/>
</dbReference>
<feature type="binding site" evidence="10">
    <location>
        <position position="12"/>
    </location>
    <ligand>
        <name>Mg(2+)</name>
        <dbReference type="ChEBI" id="CHEBI:18420"/>
    </ligand>
</feature>
<dbReference type="SFLD" id="SFLDS00003">
    <property type="entry name" value="Haloacid_Dehalogenase"/>
    <property type="match status" value="1"/>
</dbReference>
<dbReference type="EC" id="3.1.3.18" evidence="5 10"/>
<dbReference type="Gene3D" id="1.10.150.240">
    <property type="entry name" value="Putative phosphatase, domain 2"/>
    <property type="match status" value="1"/>
</dbReference>
<evidence type="ECO:0000256" key="9">
    <source>
        <dbReference type="ARBA" id="ARBA00023277"/>
    </source>
</evidence>
<organism evidence="11 12">
    <name type="scientific">Sphingomonas mollis</name>
    <dbReference type="NCBI Taxonomy" id="2795726"/>
    <lineage>
        <taxon>Bacteria</taxon>
        <taxon>Pseudomonadati</taxon>
        <taxon>Pseudomonadota</taxon>
        <taxon>Alphaproteobacteria</taxon>
        <taxon>Sphingomonadales</taxon>
        <taxon>Sphingomonadaceae</taxon>
        <taxon>Sphingomonas</taxon>
    </lineage>
</organism>
<dbReference type="InterPro" id="IPR006439">
    <property type="entry name" value="HAD-SF_hydro_IA"/>
</dbReference>
<accession>A0ABS0XNK5</accession>
<evidence type="ECO:0000256" key="5">
    <source>
        <dbReference type="ARBA" id="ARBA00013078"/>
    </source>
</evidence>
<evidence type="ECO:0000313" key="11">
    <source>
        <dbReference type="EMBL" id="MBJ6121613.1"/>
    </source>
</evidence>
<comment type="caution">
    <text evidence="11">The sequence shown here is derived from an EMBL/GenBank/DDBJ whole genome shotgun (WGS) entry which is preliminary data.</text>
</comment>
<evidence type="ECO:0000256" key="1">
    <source>
        <dbReference type="ARBA" id="ARBA00000830"/>
    </source>
</evidence>
<comment type="catalytic activity">
    <reaction evidence="1 10">
        <text>2-phosphoglycolate + H2O = glycolate + phosphate</text>
        <dbReference type="Rhea" id="RHEA:14369"/>
        <dbReference type="ChEBI" id="CHEBI:15377"/>
        <dbReference type="ChEBI" id="CHEBI:29805"/>
        <dbReference type="ChEBI" id="CHEBI:43474"/>
        <dbReference type="ChEBI" id="CHEBI:58033"/>
        <dbReference type="EC" id="3.1.3.18"/>
    </reaction>
</comment>
<evidence type="ECO:0000256" key="4">
    <source>
        <dbReference type="ARBA" id="ARBA00006171"/>
    </source>
</evidence>
<dbReference type="InterPro" id="IPR037512">
    <property type="entry name" value="PGPase_prok"/>
</dbReference>
<dbReference type="EMBL" id="JAELXS010000003">
    <property type="protein sequence ID" value="MBJ6121613.1"/>
    <property type="molecule type" value="Genomic_DNA"/>
</dbReference>
<evidence type="ECO:0000256" key="8">
    <source>
        <dbReference type="ARBA" id="ARBA00022842"/>
    </source>
</evidence>
<name>A0ABS0XNK5_9SPHN</name>
<dbReference type="GO" id="GO:0016787">
    <property type="term" value="F:hydrolase activity"/>
    <property type="evidence" value="ECO:0007669"/>
    <property type="project" value="UniProtKB-KW"/>
</dbReference>
<comment type="pathway">
    <text evidence="3 10">Organic acid metabolism; glycolate biosynthesis; glycolate from 2-phosphoglycolate: step 1/1.</text>
</comment>
<dbReference type="SUPFAM" id="SSF56784">
    <property type="entry name" value="HAD-like"/>
    <property type="match status" value="1"/>
</dbReference>
<keyword evidence="9 10" id="KW-0119">Carbohydrate metabolism</keyword>
<evidence type="ECO:0000256" key="3">
    <source>
        <dbReference type="ARBA" id="ARBA00004818"/>
    </source>
</evidence>
<comment type="function">
    <text evidence="10">Specifically catalyzes the dephosphorylation of 2-phosphoglycolate. Is involved in the dissimilation of the intracellular 2-phosphoglycolate formed during the DNA repair of 3'-phosphoglycolate ends, a major class of DNA lesions induced by oxidative stress.</text>
</comment>
<proteinExistence type="inferred from homology"/>
<feature type="binding site" evidence="10">
    <location>
        <position position="14"/>
    </location>
    <ligand>
        <name>Mg(2+)</name>
        <dbReference type="ChEBI" id="CHEBI:18420"/>
    </ligand>
</feature>
<dbReference type="InterPro" id="IPR050155">
    <property type="entry name" value="HAD-like_hydrolase_sf"/>
</dbReference>
<dbReference type="HAMAP" id="MF_00495">
    <property type="entry name" value="GPH_hydrolase_bact"/>
    <property type="match status" value="1"/>
</dbReference>
<dbReference type="InterPro" id="IPR036412">
    <property type="entry name" value="HAD-like_sf"/>
</dbReference>
<protein>
    <recommendedName>
        <fullName evidence="5 10">Phosphoglycolate phosphatase</fullName>
        <shortName evidence="10">PGP</shortName>
        <shortName evidence="10">PGPase</shortName>
        <ecNumber evidence="5 10">3.1.3.18</ecNumber>
    </recommendedName>
</protein>
<dbReference type="InterPro" id="IPR023214">
    <property type="entry name" value="HAD_sf"/>
</dbReference>